<reference evidence="1 2" key="2">
    <citation type="journal article" date="2011" name="Stand. Genomic Sci.">
        <title>Complete genome sequence of Staphylothermus hellenicus P8.</title>
        <authorList>
            <person name="Anderson I."/>
            <person name="Wirth R."/>
            <person name="Lucas S."/>
            <person name="Copeland A."/>
            <person name="Lapidus A."/>
            <person name="Cheng J.F."/>
            <person name="Goodwin L."/>
            <person name="Pitluck S."/>
            <person name="Davenport K."/>
            <person name="Detter J.C."/>
            <person name="Han C."/>
            <person name="Tapia R."/>
            <person name="Land M."/>
            <person name="Hauser L."/>
            <person name="Pati A."/>
            <person name="Mikhailova N."/>
            <person name="Woyke T."/>
            <person name="Klenk H.P."/>
            <person name="Kyrpides N."/>
            <person name="Ivanova N."/>
        </authorList>
    </citation>
    <scope>NUCLEOTIDE SEQUENCE [LARGE SCALE GENOMIC DNA]</scope>
    <source>
        <strain evidence="2">DSM 12710 / JCM 10830 / BK20S6-10-b1 / P8</strain>
    </source>
</reference>
<sequence length="43" mass="4667">MGLGAKLPSTPRAPYVERHNLEYLKFSTPSGLAYLTSGAKAWS</sequence>
<reference evidence="2" key="1">
    <citation type="submission" date="2010-05" db="EMBL/GenBank/DDBJ databases">
        <title>Complete sequence of Staphylothermus hellenicus DSM 12710.</title>
        <authorList>
            <consortium name="US DOE Joint Genome Institute"/>
            <person name="Lucas S."/>
            <person name="Copeland A."/>
            <person name="Lapidus A."/>
            <person name="Cheng J.-F."/>
            <person name="Bruce D."/>
            <person name="Goodwin L."/>
            <person name="Pitluck S."/>
            <person name="Davenport K."/>
            <person name="Detter J.C."/>
            <person name="Han C."/>
            <person name="Tapia R."/>
            <person name="Larimer F."/>
            <person name="Land M."/>
            <person name="Hauser L."/>
            <person name="Kyrpides N."/>
            <person name="Mikhailova N."/>
            <person name="Anderson I.J."/>
            <person name="Woyke T."/>
        </authorList>
    </citation>
    <scope>NUCLEOTIDE SEQUENCE [LARGE SCALE GENOMIC DNA]</scope>
    <source>
        <strain evidence="2">DSM 12710 / JCM 10830 / BK20S6-10-b1 / P8</strain>
    </source>
</reference>
<dbReference type="EMBL" id="CP002051">
    <property type="protein sequence ID" value="ADI31630.1"/>
    <property type="molecule type" value="Genomic_DNA"/>
</dbReference>
<name>D7DBT3_STAHD</name>
<gene>
    <name evidence="1" type="ordered locus">Shell_0499</name>
</gene>
<dbReference type="AlphaFoldDB" id="D7DBT3"/>
<dbReference type="Proteomes" id="UP000002573">
    <property type="component" value="Chromosome"/>
</dbReference>
<accession>D7DBT3</accession>
<dbReference type="HOGENOM" id="CLU_3227986_0_0_2"/>
<organism evidence="1 2">
    <name type="scientific">Staphylothermus hellenicus (strain DSM 12710 / JCM 10830 / BK20S6-10-b1 / P8)</name>
    <dbReference type="NCBI Taxonomy" id="591019"/>
    <lineage>
        <taxon>Archaea</taxon>
        <taxon>Thermoproteota</taxon>
        <taxon>Thermoprotei</taxon>
        <taxon>Desulfurococcales</taxon>
        <taxon>Desulfurococcaceae</taxon>
        <taxon>Staphylothermus</taxon>
    </lineage>
</organism>
<evidence type="ECO:0000313" key="2">
    <source>
        <dbReference type="Proteomes" id="UP000002573"/>
    </source>
</evidence>
<evidence type="ECO:0000313" key="1">
    <source>
        <dbReference type="EMBL" id="ADI31630.1"/>
    </source>
</evidence>
<dbReference type="KEGG" id="shc:Shell_0499"/>
<keyword evidence="2" id="KW-1185">Reference proteome</keyword>
<proteinExistence type="predicted"/>
<protein>
    <submittedName>
        <fullName evidence="1">Uncharacterized protein</fullName>
    </submittedName>
</protein>